<reference evidence="2 3" key="1">
    <citation type="submission" date="2020-08" db="EMBL/GenBank/DDBJ databases">
        <title>Plant Genome Project.</title>
        <authorList>
            <person name="Zhang R.-G."/>
        </authorList>
    </citation>
    <scope>NUCLEOTIDE SEQUENCE [LARGE SCALE GENOMIC DNA]</scope>
    <source>
        <tissue evidence="2">Rhizome</tissue>
    </source>
</reference>
<feature type="region of interest" description="Disordered" evidence="1">
    <location>
        <begin position="1"/>
        <end position="103"/>
    </location>
</feature>
<evidence type="ECO:0000313" key="3">
    <source>
        <dbReference type="Proteomes" id="UP000734854"/>
    </source>
</evidence>
<dbReference type="Proteomes" id="UP000734854">
    <property type="component" value="Unassembled WGS sequence"/>
</dbReference>
<protein>
    <submittedName>
        <fullName evidence="2">Uncharacterized protein</fullName>
    </submittedName>
</protein>
<comment type="caution">
    <text evidence="2">The sequence shown here is derived from an EMBL/GenBank/DDBJ whole genome shotgun (WGS) entry which is preliminary data.</text>
</comment>
<sequence>MPPLRAPSTTKALPPPPSPSSTISGRGSVPSLSSSPLSRGAPLSEHHLPPSLSSSTINDRGAIPLPLRAPSTLEVPPPSLSPISSSSSRPINKGAHQRQRPSL</sequence>
<dbReference type="AlphaFoldDB" id="A0A8J5L4S8"/>
<dbReference type="EMBL" id="JACMSC010000008">
    <property type="protein sequence ID" value="KAG6512170.1"/>
    <property type="molecule type" value="Genomic_DNA"/>
</dbReference>
<evidence type="ECO:0000313" key="2">
    <source>
        <dbReference type="EMBL" id="KAG6512170.1"/>
    </source>
</evidence>
<gene>
    <name evidence="2" type="ORF">ZIOFF_030265</name>
</gene>
<proteinExistence type="predicted"/>
<evidence type="ECO:0000256" key="1">
    <source>
        <dbReference type="SAM" id="MobiDB-lite"/>
    </source>
</evidence>
<feature type="compositionally biased region" description="Low complexity" evidence="1">
    <location>
        <begin position="81"/>
        <end position="90"/>
    </location>
</feature>
<organism evidence="2 3">
    <name type="scientific">Zingiber officinale</name>
    <name type="common">Ginger</name>
    <name type="synonym">Amomum zingiber</name>
    <dbReference type="NCBI Taxonomy" id="94328"/>
    <lineage>
        <taxon>Eukaryota</taxon>
        <taxon>Viridiplantae</taxon>
        <taxon>Streptophyta</taxon>
        <taxon>Embryophyta</taxon>
        <taxon>Tracheophyta</taxon>
        <taxon>Spermatophyta</taxon>
        <taxon>Magnoliopsida</taxon>
        <taxon>Liliopsida</taxon>
        <taxon>Zingiberales</taxon>
        <taxon>Zingiberaceae</taxon>
        <taxon>Zingiber</taxon>
    </lineage>
</organism>
<accession>A0A8J5L4S8</accession>
<keyword evidence="3" id="KW-1185">Reference proteome</keyword>
<name>A0A8J5L4S8_ZINOF</name>
<feature type="compositionally biased region" description="Low complexity" evidence="1">
    <location>
        <begin position="20"/>
        <end position="55"/>
    </location>
</feature>